<dbReference type="PANTHER" id="PTHR34370">
    <property type="entry name" value="OS04G0600100 PROTEIN"/>
    <property type="match status" value="1"/>
</dbReference>
<feature type="transmembrane region" description="Helical" evidence="1">
    <location>
        <begin position="119"/>
        <end position="143"/>
    </location>
</feature>
<name>A0AAN7QJ21_9MYRT</name>
<dbReference type="PANTHER" id="PTHR34370:SF1">
    <property type="entry name" value="OS04G0600100 PROTEIN"/>
    <property type="match status" value="1"/>
</dbReference>
<feature type="transmembrane region" description="Helical" evidence="1">
    <location>
        <begin position="206"/>
        <end position="230"/>
    </location>
</feature>
<organism evidence="2 3">
    <name type="scientific">Trapa incisa</name>
    <dbReference type="NCBI Taxonomy" id="236973"/>
    <lineage>
        <taxon>Eukaryota</taxon>
        <taxon>Viridiplantae</taxon>
        <taxon>Streptophyta</taxon>
        <taxon>Embryophyta</taxon>
        <taxon>Tracheophyta</taxon>
        <taxon>Spermatophyta</taxon>
        <taxon>Magnoliopsida</taxon>
        <taxon>eudicotyledons</taxon>
        <taxon>Gunneridae</taxon>
        <taxon>Pentapetalae</taxon>
        <taxon>rosids</taxon>
        <taxon>malvids</taxon>
        <taxon>Myrtales</taxon>
        <taxon>Lythraceae</taxon>
        <taxon>Trapa</taxon>
    </lineage>
</organism>
<dbReference type="EMBL" id="JAXIOK010000006">
    <property type="protein sequence ID" value="KAK4768183.1"/>
    <property type="molecule type" value="Genomic_DNA"/>
</dbReference>
<evidence type="ECO:0000313" key="3">
    <source>
        <dbReference type="Proteomes" id="UP001345219"/>
    </source>
</evidence>
<keyword evidence="1" id="KW-1133">Transmembrane helix</keyword>
<evidence type="ECO:0000256" key="1">
    <source>
        <dbReference type="SAM" id="Phobius"/>
    </source>
</evidence>
<keyword evidence="1" id="KW-0472">Membrane</keyword>
<comment type="caution">
    <text evidence="2">The sequence shown here is derived from an EMBL/GenBank/DDBJ whole genome shotgun (WGS) entry which is preliminary data.</text>
</comment>
<proteinExistence type="predicted"/>
<reference evidence="2 3" key="1">
    <citation type="journal article" date="2023" name="Hortic Res">
        <title>Pangenome of water caltrop reveals structural variations and asymmetric subgenome divergence after allopolyploidization.</title>
        <authorList>
            <person name="Zhang X."/>
            <person name="Chen Y."/>
            <person name="Wang L."/>
            <person name="Yuan Y."/>
            <person name="Fang M."/>
            <person name="Shi L."/>
            <person name="Lu R."/>
            <person name="Comes H.P."/>
            <person name="Ma Y."/>
            <person name="Chen Y."/>
            <person name="Huang G."/>
            <person name="Zhou Y."/>
            <person name="Zheng Z."/>
            <person name="Qiu Y."/>
        </authorList>
    </citation>
    <scope>NUCLEOTIDE SEQUENCE [LARGE SCALE GENOMIC DNA]</scope>
    <source>
        <tissue evidence="2">Roots</tissue>
    </source>
</reference>
<keyword evidence="1" id="KW-0812">Transmembrane</keyword>
<sequence length="235" mass="25312">MGWLFTSLHLCQWRPFDVQLLIEDQKLNGSCNKSVFNRRGVGGGGGGGGIGLDGKRRPFPIILEKRSPNSVLPKCSFSEGAGASGESFQGEDNQSRQAEGFWSKWKANSAELSAKLAKLGLAAVLAYGLFDGVTYTTFFILAFLGYEKSTGKNPAANLQALLGIVILMWAGNNVTRPFRVAGAAALAPVIDKGLKKIQKYFNFPNLFFAFALVVSIVASTCLSIIGLLILSRWGK</sequence>
<dbReference type="AlphaFoldDB" id="A0AAN7QJ21"/>
<protein>
    <submittedName>
        <fullName evidence="2">Uncharacterized protein</fullName>
    </submittedName>
</protein>
<gene>
    <name evidence="2" type="ORF">SAY87_003324</name>
</gene>
<feature type="transmembrane region" description="Helical" evidence="1">
    <location>
        <begin position="155"/>
        <end position="171"/>
    </location>
</feature>
<evidence type="ECO:0000313" key="2">
    <source>
        <dbReference type="EMBL" id="KAK4768183.1"/>
    </source>
</evidence>
<accession>A0AAN7QJ21</accession>
<keyword evidence="3" id="KW-1185">Reference proteome</keyword>
<dbReference type="Proteomes" id="UP001345219">
    <property type="component" value="Chromosome 3"/>
</dbReference>